<sequence length="315" mass="35074">MAAPSVDYHLDGTLGSLQICTMLSSALYGVTVIQTYIYFHQSSKDSVFYKTMIGLLWIMGTLHQIAICQMAYMYTVTDYGNIIALTKETRSIIAVVFLSAFMDTGVRSLFCMRIWHLSGKNWFLAAVIMLFSLGEFVSLIVFAMRDEFGIHLEFSAVRSLSPEFYVATVLTIVADSLIALSQVVLLWKRRSGVPRTDSVMRTLIIYSINTGFLTTICALVLLITWATMPNNLVYDIFYAALPTLLYNALLATLNARQELREIASGTAGLITLGIPLSAAAPTSSTMSTQITQLQYDRERAMNTIEIKVDRSEQIV</sequence>
<organism evidence="3 4">
    <name type="scientific">Obba rivulosa</name>
    <dbReference type="NCBI Taxonomy" id="1052685"/>
    <lineage>
        <taxon>Eukaryota</taxon>
        <taxon>Fungi</taxon>
        <taxon>Dikarya</taxon>
        <taxon>Basidiomycota</taxon>
        <taxon>Agaricomycotina</taxon>
        <taxon>Agaricomycetes</taxon>
        <taxon>Polyporales</taxon>
        <taxon>Gelatoporiaceae</taxon>
        <taxon>Obba</taxon>
    </lineage>
</organism>
<accession>A0A8E2AU29</accession>
<dbReference type="PANTHER" id="PTHR40465:SF1">
    <property type="entry name" value="DUF6534 DOMAIN-CONTAINING PROTEIN"/>
    <property type="match status" value="1"/>
</dbReference>
<dbReference type="EMBL" id="KV722592">
    <property type="protein sequence ID" value="OCH85320.1"/>
    <property type="molecule type" value="Genomic_DNA"/>
</dbReference>
<gene>
    <name evidence="3" type="ORF">OBBRIDRAFT_891239</name>
</gene>
<dbReference type="Pfam" id="PF20152">
    <property type="entry name" value="DUF6534"/>
    <property type="match status" value="1"/>
</dbReference>
<dbReference type="OrthoDB" id="2523093at2759"/>
<dbReference type="Proteomes" id="UP000250043">
    <property type="component" value="Unassembled WGS sequence"/>
</dbReference>
<feature type="transmembrane region" description="Helical" evidence="1">
    <location>
        <begin position="122"/>
        <end position="144"/>
    </location>
</feature>
<keyword evidence="1" id="KW-0812">Transmembrane</keyword>
<evidence type="ECO:0000259" key="2">
    <source>
        <dbReference type="Pfam" id="PF20152"/>
    </source>
</evidence>
<feature type="transmembrane region" description="Helical" evidence="1">
    <location>
        <begin position="199"/>
        <end position="226"/>
    </location>
</feature>
<reference evidence="3 4" key="1">
    <citation type="submission" date="2016-07" db="EMBL/GenBank/DDBJ databases">
        <title>Draft genome of the white-rot fungus Obba rivulosa 3A-2.</title>
        <authorList>
            <consortium name="DOE Joint Genome Institute"/>
            <person name="Miettinen O."/>
            <person name="Riley R."/>
            <person name="Acob R."/>
            <person name="Barry K."/>
            <person name="Cullen D."/>
            <person name="De Vries R."/>
            <person name="Hainaut M."/>
            <person name="Hatakka A."/>
            <person name="Henrissat B."/>
            <person name="Hilden K."/>
            <person name="Kuo R."/>
            <person name="Labutti K."/>
            <person name="Lipzen A."/>
            <person name="Makela M.R."/>
            <person name="Sandor L."/>
            <person name="Spatafora J.W."/>
            <person name="Grigoriev I.V."/>
            <person name="Hibbett D.S."/>
        </authorList>
    </citation>
    <scope>NUCLEOTIDE SEQUENCE [LARGE SCALE GENOMIC DNA]</scope>
    <source>
        <strain evidence="3 4">3A-2</strain>
    </source>
</reference>
<feature type="transmembrane region" description="Helical" evidence="1">
    <location>
        <begin position="51"/>
        <end position="72"/>
    </location>
</feature>
<evidence type="ECO:0000313" key="3">
    <source>
        <dbReference type="EMBL" id="OCH85320.1"/>
    </source>
</evidence>
<dbReference type="InterPro" id="IPR045339">
    <property type="entry name" value="DUF6534"/>
</dbReference>
<protein>
    <recommendedName>
        <fullName evidence="2">DUF6534 domain-containing protein</fullName>
    </recommendedName>
</protein>
<dbReference type="AlphaFoldDB" id="A0A8E2AU29"/>
<keyword evidence="1" id="KW-1133">Transmembrane helix</keyword>
<feature type="transmembrane region" description="Helical" evidence="1">
    <location>
        <begin position="164"/>
        <end position="187"/>
    </location>
</feature>
<proteinExistence type="predicted"/>
<evidence type="ECO:0000256" key="1">
    <source>
        <dbReference type="SAM" id="Phobius"/>
    </source>
</evidence>
<feature type="transmembrane region" description="Helical" evidence="1">
    <location>
        <begin position="16"/>
        <end position="39"/>
    </location>
</feature>
<feature type="domain" description="DUF6534" evidence="2">
    <location>
        <begin position="172"/>
        <end position="257"/>
    </location>
</feature>
<evidence type="ECO:0000313" key="4">
    <source>
        <dbReference type="Proteomes" id="UP000250043"/>
    </source>
</evidence>
<keyword evidence="1" id="KW-0472">Membrane</keyword>
<feature type="transmembrane region" description="Helical" evidence="1">
    <location>
        <begin position="92"/>
        <end position="110"/>
    </location>
</feature>
<feature type="transmembrane region" description="Helical" evidence="1">
    <location>
        <begin position="232"/>
        <end position="253"/>
    </location>
</feature>
<dbReference type="PANTHER" id="PTHR40465">
    <property type="entry name" value="CHROMOSOME 1, WHOLE GENOME SHOTGUN SEQUENCE"/>
    <property type="match status" value="1"/>
</dbReference>
<name>A0A8E2AU29_9APHY</name>
<keyword evidence="4" id="KW-1185">Reference proteome</keyword>